<keyword evidence="2" id="KW-0812">Transmembrane</keyword>
<evidence type="ECO:0000256" key="2">
    <source>
        <dbReference type="SAM" id="Phobius"/>
    </source>
</evidence>
<dbReference type="AlphaFoldDB" id="A0A150WBS5"/>
<evidence type="ECO:0000313" key="3">
    <source>
        <dbReference type="EMBL" id="KYG60338.1"/>
    </source>
</evidence>
<evidence type="ECO:0000313" key="4">
    <source>
        <dbReference type="Proteomes" id="UP000075391"/>
    </source>
</evidence>
<organism evidence="3 4">
    <name type="scientific">Bdellovibrio bacteriovorus</name>
    <dbReference type="NCBI Taxonomy" id="959"/>
    <lineage>
        <taxon>Bacteria</taxon>
        <taxon>Pseudomonadati</taxon>
        <taxon>Bdellovibrionota</taxon>
        <taxon>Bdellovibrionia</taxon>
        <taxon>Bdellovibrionales</taxon>
        <taxon>Pseudobdellovibrionaceae</taxon>
        <taxon>Bdellovibrio</taxon>
    </lineage>
</organism>
<keyword evidence="2" id="KW-1133">Transmembrane helix</keyword>
<accession>A0A150WBS5</accession>
<keyword evidence="2" id="KW-0472">Membrane</keyword>
<dbReference type="EMBL" id="LUKF01000020">
    <property type="protein sequence ID" value="KYG60338.1"/>
    <property type="molecule type" value="Genomic_DNA"/>
</dbReference>
<feature type="transmembrane region" description="Helical" evidence="2">
    <location>
        <begin position="41"/>
        <end position="63"/>
    </location>
</feature>
<name>A0A150WBS5_BDEBC</name>
<evidence type="ECO:0000256" key="1">
    <source>
        <dbReference type="SAM" id="MobiDB-lite"/>
    </source>
</evidence>
<feature type="transmembrane region" description="Helical" evidence="2">
    <location>
        <begin position="75"/>
        <end position="103"/>
    </location>
</feature>
<dbReference type="OrthoDB" id="5293514at2"/>
<feature type="region of interest" description="Disordered" evidence="1">
    <location>
        <begin position="157"/>
        <end position="185"/>
    </location>
</feature>
<proteinExistence type="predicted"/>
<protein>
    <submittedName>
        <fullName evidence="3">Uncharacterized protein</fullName>
    </submittedName>
</protein>
<comment type="caution">
    <text evidence="3">The sequence shown here is derived from an EMBL/GenBank/DDBJ whole genome shotgun (WGS) entry which is preliminary data.</text>
</comment>
<gene>
    <name evidence="3" type="ORF">AZI85_12750</name>
</gene>
<dbReference type="Proteomes" id="UP000075391">
    <property type="component" value="Unassembled WGS sequence"/>
</dbReference>
<sequence>MKWLALVLSFVFGRLNMRPRGFKDAAIEIFDEVSFRSRRMVTLILVGVASVIFFTGGLFISLLDLSMQWDRTGSIVWSATLSTGVGLIVLASVAFAVVFLRAWPGATKAKQEIKRKLKHEREEEEMEQHKRPSSLEHALSALVMDYVKEREIRRAARGPETSAYAGEDMASTTAPNRETPRSHVH</sequence>
<reference evidence="3 4" key="1">
    <citation type="submission" date="2016-03" db="EMBL/GenBank/DDBJ databases">
        <authorList>
            <person name="Ploux O."/>
        </authorList>
    </citation>
    <scope>NUCLEOTIDE SEQUENCE [LARGE SCALE GENOMIC DNA]</scope>
    <source>
        <strain evidence="3 4">BER2</strain>
    </source>
</reference>
<dbReference type="RefSeq" id="WP_063245110.1">
    <property type="nucleotide sequence ID" value="NZ_CP168967.1"/>
</dbReference>